<reference evidence="9" key="1">
    <citation type="submission" date="2016-10" db="EMBL/GenBank/DDBJ databases">
        <authorList>
            <person name="Varghese N."/>
            <person name="Submissions S."/>
        </authorList>
    </citation>
    <scope>NUCLEOTIDE SEQUENCE [LARGE SCALE GENOMIC DNA]</scope>
    <source>
        <strain evidence="9">DSM 16108</strain>
    </source>
</reference>
<dbReference type="AlphaFoldDB" id="A0A1I3YES4"/>
<keyword evidence="9" id="KW-1185">Reference proteome</keyword>
<keyword evidence="4 7" id="KW-0812">Transmembrane</keyword>
<evidence type="ECO:0000256" key="2">
    <source>
        <dbReference type="ARBA" id="ARBA00005262"/>
    </source>
</evidence>
<evidence type="ECO:0000256" key="4">
    <source>
        <dbReference type="ARBA" id="ARBA00022692"/>
    </source>
</evidence>
<feature type="transmembrane region" description="Helical" evidence="7">
    <location>
        <begin position="299"/>
        <end position="322"/>
    </location>
</feature>
<feature type="transmembrane region" description="Helical" evidence="7">
    <location>
        <begin position="150"/>
        <end position="178"/>
    </location>
</feature>
<dbReference type="GO" id="GO:0005886">
    <property type="term" value="C:plasma membrane"/>
    <property type="evidence" value="ECO:0007669"/>
    <property type="project" value="UniProtKB-SubCell"/>
</dbReference>
<evidence type="ECO:0000313" key="9">
    <source>
        <dbReference type="Proteomes" id="UP000199589"/>
    </source>
</evidence>
<comment type="similarity">
    <text evidence="2">Belongs to the chromate ion transporter (CHR) (TC 2.A.51) family.</text>
</comment>
<feature type="transmembrane region" description="Helical" evidence="7">
    <location>
        <begin position="83"/>
        <end position="107"/>
    </location>
</feature>
<dbReference type="NCBIfam" id="TIGR00937">
    <property type="entry name" value="2A51"/>
    <property type="match status" value="1"/>
</dbReference>
<feature type="transmembrane region" description="Helical" evidence="7">
    <location>
        <begin position="334"/>
        <end position="354"/>
    </location>
</feature>
<feature type="transmembrane region" description="Helical" evidence="7">
    <location>
        <begin position="229"/>
        <end position="248"/>
    </location>
</feature>
<dbReference type="GO" id="GO:0015109">
    <property type="term" value="F:chromate transmembrane transporter activity"/>
    <property type="evidence" value="ECO:0007669"/>
    <property type="project" value="InterPro"/>
</dbReference>
<feature type="transmembrane region" description="Helical" evidence="7">
    <location>
        <begin position="366"/>
        <end position="395"/>
    </location>
</feature>
<feature type="transmembrane region" description="Helical" evidence="7">
    <location>
        <begin position="198"/>
        <end position="217"/>
    </location>
</feature>
<organism evidence="8 9">
    <name type="scientific">Marinilactibacillus piezotolerans</name>
    <dbReference type="NCBI Taxonomy" id="258723"/>
    <lineage>
        <taxon>Bacteria</taxon>
        <taxon>Bacillati</taxon>
        <taxon>Bacillota</taxon>
        <taxon>Bacilli</taxon>
        <taxon>Lactobacillales</taxon>
        <taxon>Carnobacteriaceae</taxon>
        <taxon>Marinilactibacillus</taxon>
    </lineage>
</organism>
<dbReference type="InterPro" id="IPR003370">
    <property type="entry name" value="Chromate_transpt"/>
</dbReference>
<dbReference type="PIRSF" id="PIRSF004810">
    <property type="entry name" value="ChrA"/>
    <property type="match status" value="1"/>
</dbReference>
<proteinExistence type="inferred from homology"/>
<accession>A0A1I3YES4</accession>
<dbReference type="EMBL" id="FOSJ01000021">
    <property type="protein sequence ID" value="SFK29686.1"/>
    <property type="molecule type" value="Genomic_DNA"/>
</dbReference>
<sequence>MTENRTLPVRKWKSFLMDIFTCSLGAFGGPEAHYSVFTDQLVTKKHYLSEEELVELIALCSFLPGPSSTQTIVAIGHKTGGPWLAFLTMLVWALPALVIMTVLSFLYQFLNDQEISTDILRYIGPMAVGFIIVASYRIGKKVVKDPLTLFLLFFGAGITYFIRDPWIFPAVLIAGGLISILSTKEKDLWNHVKLNPPYPYLGLFLFFTFGSLLLAVFFDNELIQLFERFYRYGYLVFGGGQVVIPVMYGELVEVNQLMSSNEFLTGYGLVQGIPGPMFSFSAYAGGMAARSGSALYQTIGAIAGGIGIFLPGLLLIYFVYPMWEKIKHIKGFKIALRGVAAVAGGLIAIAAVLLTQQSGLSWDNLLITAVTVLLLSSRKIPAPIIVLIIILIGWLL</sequence>
<comment type="subcellular location">
    <subcellularLocation>
        <location evidence="1">Cell membrane</location>
        <topology evidence="1">Multi-pass membrane protein</topology>
    </subcellularLocation>
</comment>
<dbReference type="Pfam" id="PF02417">
    <property type="entry name" value="Chromate_transp"/>
    <property type="match status" value="2"/>
</dbReference>
<dbReference type="RefSeq" id="WP_091897459.1">
    <property type="nucleotide sequence ID" value="NZ_FOSJ01000021.1"/>
</dbReference>
<feature type="transmembrane region" description="Helical" evidence="7">
    <location>
        <begin position="119"/>
        <end position="138"/>
    </location>
</feature>
<keyword evidence="6 7" id="KW-0472">Membrane</keyword>
<evidence type="ECO:0000313" key="8">
    <source>
        <dbReference type="EMBL" id="SFK29686.1"/>
    </source>
</evidence>
<dbReference type="STRING" id="258723.GCA_900169305_01581"/>
<evidence type="ECO:0000256" key="1">
    <source>
        <dbReference type="ARBA" id="ARBA00004651"/>
    </source>
</evidence>
<keyword evidence="3" id="KW-1003">Cell membrane</keyword>
<dbReference type="Proteomes" id="UP000199589">
    <property type="component" value="Unassembled WGS sequence"/>
</dbReference>
<protein>
    <submittedName>
        <fullName evidence="8">Chromate transporter</fullName>
    </submittedName>
</protein>
<gene>
    <name evidence="8" type="ORF">SAMN04488569_10218</name>
</gene>
<evidence type="ECO:0000256" key="3">
    <source>
        <dbReference type="ARBA" id="ARBA00022475"/>
    </source>
</evidence>
<keyword evidence="5 7" id="KW-1133">Transmembrane helix</keyword>
<dbReference type="InterPro" id="IPR014047">
    <property type="entry name" value="Chr_Tranpt_l_chain"/>
</dbReference>
<dbReference type="PANTHER" id="PTHR33567">
    <property type="entry name" value="CHROMATE ION TRANSPORTER (EUROFUNG)"/>
    <property type="match status" value="1"/>
</dbReference>
<evidence type="ECO:0000256" key="6">
    <source>
        <dbReference type="ARBA" id="ARBA00023136"/>
    </source>
</evidence>
<dbReference type="PANTHER" id="PTHR33567:SF3">
    <property type="entry name" value="CHROMATE ION TRANSPORTER (EUROFUNG)"/>
    <property type="match status" value="1"/>
</dbReference>
<name>A0A1I3YES4_9LACT</name>
<evidence type="ECO:0000256" key="5">
    <source>
        <dbReference type="ARBA" id="ARBA00022989"/>
    </source>
</evidence>
<evidence type="ECO:0000256" key="7">
    <source>
        <dbReference type="SAM" id="Phobius"/>
    </source>
</evidence>
<dbReference type="OrthoDB" id="9788907at2"/>